<protein>
    <submittedName>
        <fullName evidence="1">Uncharacterized protein</fullName>
    </submittedName>
</protein>
<reference evidence="1 2" key="1">
    <citation type="submission" date="2020-07" db="EMBL/GenBank/DDBJ databases">
        <authorList>
            <person name="Feng H."/>
        </authorList>
    </citation>
    <scope>NUCLEOTIDE SEQUENCE [LARGE SCALE GENOMIC DNA]</scope>
    <source>
        <strain evidence="2">s-11</strain>
    </source>
</reference>
<organism evidence="1 2">
    <name type="scientific">Thermoactinomyces daqus</name>
    <dbReference type="NCBI Taxonomy" id="1329516"/>
    <lineage>
        <taxon>Bacteria</taxon>
        <taxon>Bacillati</taxon>
        <taxon>Bacillota</taxon>
        <taxon>Bacilli</taxon>
        <taxon>Bacillales</taxon>
        <taxon>Thermoactinomycetaceae</taxon>
        <taxon>Thermoactinomyces</taxon>
    </lineage>
</organism>
<keyword evidence="2" id="KW-1185">Reference proteome</keyword>
<dbReference type="RefSeq" id="WP_033101622.1">
    <property type="nucleotide sequence ID" value="NZ_JACEIP010000031.1"/>
</dbReference>
<proteinExistence type="predicted"/>
<evidence type="ECO:0000313" key="2">
    <source>
        <dbReference type="Proteomes" id="UP000530514"/>
    </source>
</evidence>
<name>A0A7W1XCL5_9BACL</name>
<comment type="caution">
    <text evidence="1">The sequence shown here is derived from an EMBL/GenBank/DDBJ whole genome shotgun (WGS) entry which is preliminary data.</text>
</comment>
<dbReference type="Proteomes" id="UP000530514">
    <property type="component" value="Unassembled WGS sequence"/>
</dbReference>
<accession>A0A7W1XCL5</accession>
<evidence type="ECO:0000313" key="1">
    <source>
        <dbReference type="EMBL" id="MBA4544180.1"/>
    </source>
</evidence>
<dbReference type="EMBL" id="JACEIP010000031">
    <property type="protein sequence ID" value="MBA4544180.1"/>
    <property type="molecule type" value="Genomic_DNA"/>
</dbReference>
<sequence length="88" mass="10558">MSAQKKVPSPPSFESKIARDRAYFEELIVMLKELKPEGWRKEVKHAKQMIKTLDRMSDLNRLEKLRNTCKSIFRHRKKEMERIEGERA</sequence>
<gene>
    <name evidence="1" type="ORF">H1164_15055</name>
</gene>
<dbReference type="AlphaFoldDB" id="A0A7W1XCL5"/>